<evidence type="ECO:0000259" key="4">
    <source>
        <dbReference type="Pfam" id="PF07804"/>
    </source>
</evidence>
<evidence type="ECO:0000256" key="3">
    <source>
        <dbReference type="ARBA" id="ARBA00022777"/>
    </source>
</evidence>
<feature type="domain" description="HipA N-terminal subdomain 1" evidence="5">
    <location>
        <begin position="11"/>
        <end position="110"/>
    </location>
</feature>
<dbReference type="PANTHER" id="PTHR37419:SF1">
    <property type="entry name" value="SERINE_THREONINE-PROTEIN KINASE TOXIN HIPA"/>
    <property type="match status" value="1"/>
</dbReference>
<sequence length="438" mass="50134">MVIVRTRNRILKVLMNGILIGQLEKTTKGGLTFSYDRQWLNTPAARPISLSLPLIEQPFTGDLVYNFFDNLLPDNPQIRARIQAKFHIETGQPFDLLASIGRDCVGAIQLIDGEVSAFKKVINFEPLDEKEIAAILRSYQTNPLGMTDTSEEFRISIAGAQEKSAFLLHKEQWCRPIGETPTSHIFKLPIGYIQHQQMDLSDSCENEWLCAQIAKAFGLAVAECQILYFENLKVLAVERFDRKMARDNSWLMRLPQEDLCQALGVSPNLKYQSDGGPGIHEIMRLLLGSANPSFDRDLFYRAQVLFWLLAAIDGHAKNFSVFIEPEGKYRLTPLYDIMSAYPLMEKKQLHPRKIKMAMALKGKNNHYHWHTMQRRHFLDAAKAVNYSPEKAEIILNEMLSKVDNVINEVREKIPRDFPKEISQPIFEGLYLAKQKLIV</sequence>
<keyword evidence="3" id="KW-0418">Kinase</keyword>
<name>A0A0W0SR08_9GAMM</name>
<comment type="similarity">
    <text evidence="1">Belongs to the HipA Ser/Thr kinase family.</text>
</comment>
<evidence type="ECO:0000259" key="5">
    <source>
        <dbReference type="Pfam" id="PF13657"/>
    </source>
</evidence>
<accession>A0A0W0SR08</accession>
<dbReference type="STRING" id="1212489.Ldro_2096"/>
<gene>
    <name evidence="6" type="primary">hipA</name>
    <name evidence="6" type="ORF">Ldro_2096</name>
</gene>
<dbReference type="RefSeq" id="WP_058496377.1">
    <property type="nucleotide sequence ID" value="NZ_CAAAIU010000001.1"/>
</dbReference>
<dbReference type="AlphaFoldDB" id="A0A0W0SR08"/>
<evidence type="ECO:0000256" key="1">
    <source>
        <dbReference type="ARBA" id="ARBA00010164"/>
    </source>
</evidence>
<comment type="caution">
    <text evidence="6">The sequence shown here is derived from an EMBL/GenBank/DDBJ whole genome shotgun (WGS) entry which is preliminary data.</text>
</comment>
<dbReference type="Proteomes" id="UP000054736">
    <property type="component" value="Unassembled WGS sequence"/>
</dbReference>
<dbReference type="OrthoDB" id="9805913at2"/>
<evidence type="ECO:0000313" key="6">
    <source>
        <dbReference type="EMBL" id="KTC85771.1"/>
    </source>
</evidence>
<dbReference type="Pfam" id="PF07804">
    <property type="entry name" value="HipA_C"/>
    <property type="match status" value="1"/>
</dbReference>
<dbReference type="PANTHER" id="PTHR37419">
    <property type="entry name" value="SERINE/THREONINE-PROTEIN KINASE TOXIN HIPA"/>
    <property type="match status" value="1"/>
</dbReference>
<dbReference type="Pfam" id="PF13657">
    <property type="entry name" value="Couple_hipA"/>
    <property type="match status" value="1"/>
</dbReference>
<dbReference type="GO" id="GO:0004674">
    <property type="term" value="F:protein serine/threonine kinase activity"/>
    <property type="evidence" value="ECO:0007669"/>
    <property type="project" value="TreeGrafter"/>
</dbReference>
<evidence type="ECO:0000256" key="2">
    <source>
        <dbReference type="ARBA" id="ARBA00022679"/>
    </source>
</evidence>
<dbReference type="PATRIC" id="fig|1212489.4.peg.2216"/>
<dbReference type="Gene3D" id="1.10.1070.20">
    <property type="match status" value="1"/>
</dbReference>
<proteinExistence type="inferred from homology"/>
<reference evidence="6 7" key="1">
    <citation type="submission" date="2015-11" db="EMBL/GenBank/DDBJ databases">
        <title>Genomic analysis of 38 Legionella species identifies large and diverse effector repertoires.</title>
        <authorList>
            <person name="Burstein D."/>
            <person name="Amaro F."/>
            <person name="Zusman T."/>
            <person name="Lifshitz Z."/>
            <person name="Cohen O."/>
            <person name="Gilbert J.A."/>
            <person name="Pupko T."/>
            <person name="Shuman H.A."/>
            <person name="Segal G."/>
        </authorList>
    </citation>
    <scope>NUCLEOTIDE SEQUENCE [LARGE SCALE GENOMIC DNA]</scope>
    <source>
        <strain evidence="6 7">ATCC 700990</strain>
    </source>
</reference>
<dbReference type="InterPro" id="IPR052028">
    <property type="entry name" value="HipA_Ser/Thr_kinase"/>
</dbReference>
<dbReference type="EMBL" id="LNXY01000027">
    <property type="protein sequence ID" value="KTC85771.1"/>
    <property type="molecule type" value="Genomic_DNA"/>
</dbReference>
<dbReference type="NCBIfam" id="TIGR03071">
    <property type="entry name" value="couple_hipA"/>
    <property type="match status" value="1"/>
</dbReference>
<dbReference type="InterPro" id="IPR012893">
    <property type="entry name" value="HipA-like_C"/>
</dbReference>
<protein>
    <submittedName>
        <fullName evidence="6">HipA protein, DNA binding regulator</fullName>
    </submittedName>
</protein>
<dbReference type="GO" id="GO:0005829">
    <property type="term" value="C:cytosol"/>
    <property type="evidence" value="ECO:0007669"/>
    <property type="project" value="TreeGrafter"/>
</dbReference>
<feature type="domain" description="HipA-like C-terminal" evidence="4">
    <location>
        <begin position="155"/>
        <end position="404"/>
    </location>
</feature>
<evidence type="ECO:0000313" key="7">
    <source>
        <dbReference type="Proteomes" id="UP000054736"/>
    </source>
</evidence>
<keyword evidence="7" id="KW-1185">Reference proteome</keyword>
<dbReference type="InterPro" id="IPR017508">
    <property type="entry name" value="HipA_N1"/>
</dbReference>
<keyword evidence="2" id="KW-0808">Transferase</keyword>
<dbReference type="CDD" id="cd17808">
    <property type="entry name" value="HipA_Ec_like"/>
    <property type="match status" value="1"/>
</dbReference>
<organism evidence="6 7">
    <name type="scientific">Legionella drozanskii LLAP-1</name>
    <dbReference type="NCBI Taxonomy" id="1212489"/>
    <lineage>
        <taxon>Bacteria</taxon>
        <taxon>Pseudomonadati</taxon>
        <taxon>Pseudomonadota</taxon>
        <taxon>Gammaproteobacteria</taxon>
        <taxon>Legionellales</taxon>
        <taxon>Legionellaceae</taxon>
        <taxon>Legionella</taxon>
    </lineage>
</organism>